<dbReference type="InterPro" id="IPR013087">
    <property type="entry name" value="Znf_C2H2_type"/>
</dbReference>
<accession>A0A1Q9ELZ1</accession>
<evidence type="ECO:0000313" key="4">
    <source>
        <dbReference type="Proteomes" id="UP000186817"/>
    </source>
</evidence>
<gene>
    <name evidence="3" type="ORF">AK812_SmicGene8048</name>
</gene>
<dbReference type="OrthoDB" id="414729at2759"/>
<organism evidence="3 4">
    <name type="scientific">Symbiodinium microadriaticum</name>
    <name type="common">Dinoflagellate</name>
    <name type="synonym">Zooxanthella microadriatica</name>
    <dbReference type="NCBI Taxonomy" id="2951"/>
    <lineage>
        <taxon>Eukaryota</taxon>
        <taxon>Sar</taxon>
        <taxon>Alveolata</taxon>
        <taxon>Dinophyceae</taxon>
        <taxon>Suessiales</taxon>
        <taxon>Symbiodiniaceae</taxon>
        <taxon>Symbiodinium</taxon>
    </lineage>
</organism>
<evidence type="ECO:0000256" key="1">
    <source>
        <dbReference type="SAM" id="MobiDB-lite"/>
    </source>
</evidence>
<dbReference type="EMBL" id="LSRX01000117">
    <property type="protein sequence ID" value="OLQ08444.1"/>
    <property type="molecule type" value="Genomic_DNA"/>
</dbReference>
<proteinExistence type="predicted"/>
<comment type="caution">
    <text evidence="3">The sequence shown here is derived from an EMBL/GenBank/DDBJ whole genome shotgun (WGS) entry which is preliminary data.</text>
</comment>
<feature type="region of interest" description="Disordered" evidence="1">
    <location>
        <begin position="316"/>
        <end position="352"/>
    </location>
</feature>
<feature type="region of interest" description="Disordered" evidence="1">
    <location>
        <begin position="139"/>
        <end position="194"/>
    </location>
</feature>
<dbReference type="Proteomes" id="UP000186817">
    <property type="component" value="Unassembled WGS sequence"/>
</dbReference>
<protein>
    <recommendedName>
        <fullName evidence="2">C2H2-type domain-containing protein</fullName>
    </recommendedName>
</protein>
<dbReference type="SMART" id="SM00355">
    <property type="entry name" value="ZnF_C2H2"/>
    <property type="match status" value="1"/>
</dbReference>
<keyword evidence="4" id="KW-1185">Reference proteome</keyword>
<evidence type="ECO:0000259" key="2">
    <source>
        <dbReference type="SMART" id="SM00355"/>
    </source>
</evidence>
<dbReference type="AlphaFoldDB" id="A0A1Q9ELZ1"/>
<name>A0A1Q9ELZ1_SYMMI</name>
<evidence type="ECO:0000313" key="3">
    <source>
        <dbReference type="EMBL" id="OLQ08444.1"/>
    </source>
</evidence>
<reference evidence="3 4" key="1">
    <citation type="submission" date="2016-02" db="EMBL/GenBank/DDBJ databases">
        <title>Genome analysis of coral dinoflagellate symbionts highlights evolutionary adaptations to a symbiotic lifestyle.</title>
        <authorList>
            <person name="Aranda M."/>
            <person name="Li Y."/>
            <person name="Liew Y.J."/>
            <person name="Baumgarten S."/>
            <person name="Simakov O."/>
            <person name="Wilson M."/>
            <person name="Piel J."/>
            <person name="Ashoor H."/>
            <person name="Bougouffa S."/>
            <person name="Bajic V.B."/>
            <person name="Ryu T."/>
            <person name="Ravasi T."/>
            <person name="Bayer T."/>
            <person name="Micklem G."/>
            <person name="Kim H."/>
            <person name="Bhak J."/>
            <person name="Lajeunesse T.C."/>
            <person name="Voolstra C.R."/>
        </authorList>
    </citation>
    <scope>NUCLEOTIDE SEQUENCE [LARGE SCALE GENOMIC DNA]</scope>
    <source>
        <strain evidence="3 4">CCMP2467</strain>
    </source>
</reference>
<feature type="domain" description="C2H2-type" evidence="2">
    <location>
        <begin position="203"/>
        <end position="226"/>
    </location>
</feature>
<sequence length="587" mass="65016">MRHLRAICDSPVHLTGESNEALLVRAGVDCPLYTLVSQTAERHRITAAQEVFKVQPPALAELWSQVLASIRPGDQGQDSSPTQLQHGMTHADLTQELHSDSPPLPVIASLPDEATAPVTSPTTLDNPQVLQVAEKTSTVAMSPDRNTPPADVVPAPKNMDTAAGATQPNDLAPITHPPPTNAQLDTPAPPTADSPAALAHADFQCPVCAYRAENTSALRYHMSVKHGLSERQMAFESSDVAQVCPKLHGVTQPAKAPVPQPTLPSASDVNCVPLRDRPATLHSLKQGGWRELARRHMTTKTPLMEFEEVFTDAFQGANKRSSPGPLEERPSQQPKGKGRGKHEDWQPQSAPWRSNYPNYQVQELQQQVDQMSCLLHRHELEIMHLRVDSGFVLHLGAGTRGIIRTLVAASAEYANKKIKEPRMNLTLKQTILLTVFRTLKDRLAKMEETPDLLAHVRKLGWHHPTDSQWLHLRWSQEREQLIPDEPQRMFPHAALSSHLDSILEILDEDKVLHQFNATRRFNDQTDSTVMFFIRVSLQVQKAQLLFQRLLALCGLGCLGESTAANPRVSCGVRSHSSSTLASRRRNL</sequence>